<dbReference type="GO" id="GO:0016020">
    <property type="term" value="C:membrane"/>
    <property type="evidence" value="ECO:0007669"/>
    <property type="project" value="TreeGrafter"/>
</dbReference>
<dbReference type="Gene3D" id="3.20.20.370">
    <property type="entry name" value="Glycoside hydrolase/deacetylase"/>
    <property type="match status" value="1"/>
</dbReference>
<dbReference type="PANTHER" id="PTHR10587">
    <property type="entry name" value="GLYCOSYL TRANSFERASE-RELATED"/>
    <property type="match status" value="1"/>
</dbReference>
<dbReference type="PANTHER" id="PTHR10587:SF78">
    <property type="entry name" value="PEPTIDOGLYCAN-N-ACETYLMURAMIC ACID DEACETYLASE PDAA"/>
    <property type="match status" value="1"/>
</dbReference>
<dbReference type="Proteomes" id="UP000623172">
    <property type="component" value="Unassembled WGS sequence"/>
</dbReference>
<dbReference type="SUPFAM" id="SSF88713">
    <property type="entry name" value="Glycoside hydrolase/deacetylase"/>
    <property type="match status" value="1"/>
</dbReference>
<dbReference type="EMBL" id="JACRSR010000001">
    <property type="protein sequence ID" value="MBC8530897.1"/>
    <property type="molecule type" value="Genomic_DNA"/>
</dbReference>
<comment type="caution">
    <text evidence="3">The sequence shown here is derived from an EMBL/GenBank/DDBJ whole genome shotgun (WGS) entry which is preliminary data.</text>
</comment>
<evidence type="ECO:0000259" key="2">
    <source>
        <dbReference type="PROSITE" id="PS51677"/>
    </source>
</evidence>
<evidence type="ECO:0000313" key="3">
    <source>
        <dbReference type="EMBL" id="MBC8530897.1"/>
    </source>
</evidence>
<feature type="region of interest" description="Disordered" evidence="1">
    <location>
        <begin position="49"/>
        <end position="78"/>
    </location>
</feature>
<feature type="compositionally biased region" description="Low complexity" evidence="1">
    <location>
        <begin position="49"/>
        <end position="64"/>
    </location>
</feature>
<dbReference type="RefSeq" id="WP_249314954.1">
    <property type="nucleotide sequence ID" value="NZ_JACRSR010000001.1"/>
</dbReference>
<evidence type="ECO:0000313" key="4">
    <source>
        <dbReference type="Proteomes" id="UP000623172"/>
    </source>
</evidence>
<accession>A0A926HKE8</accession>
<feature type="domain" description="NodB homology" evidence="2">
    <location>
        <begin position="126"/>
        <end position="306"/>
    </location>
</feature>
<dbReference type="GO" id="GO:0005975">
    <property type="term" value="P:carbohydrate metabolic process"/>
    <property type="evidence" value="ECO:0007669"/>
    <property type="project" value="InterPro"/>
</dbReference>
<dbReference type="AlphaFoldDB" id="A0A926HKE8"/>
<proteinExistence type="predicted"/>
<dbReference type="InterPro" id="IPR002509">
    <property type="entry name" value="NODB_dom"/>
</dbReference>
<organism evidence="3 4">
    <name type="scientific">Gehongia tenuis</name>
    <dbReference type="NCBI Taxonomy" id="2763655"/>
    <lineage>
        <taxon>Bacteria</taxon>
        <taxon>Bacillati</taxon>
        <taxon>Bacillota</taxon>
        <taxon>Clostridia</taxon>
        <taxon>Christensenellales</taxon>
        <taxon>Christensenellaceae</taxon>
        <taxon>Gehongia</taxon>
    </lineage>
</organism>
<dbReference type="Pfam" id="PF01522">
    <property type="entry name" value="Polysacc_deac_1"/>
    <property type="match status" value="1"/>
</dbReference>
<dbReference type="InterPro" id="IPR050248">
    <property type="entry name" value="Polysacc_deacetylase_ArnD"/>
</dbReference>
<keyword evidence="4" id="KW-1185">Reference proteome</keyword>
<dbReference type="GO" id="GO:0016810">
    <property type="term" value="F:hydrolase activity, acting on carbon-nitrogen (but not peptide) bonds"/>
    <property type="evidence" value="ECO:0007669"/>
    <property type="project" value="InterPro"/>
</dbReference>
<name>A0A926HKE8_9FIRM</name>
<dbReference type="InterPro" id="IPR011330">
    <property type="entry name" value="Glyco_hydro/deAcase_b/a-brl"/>
</dbReference>
<gene>
    <name evidence="3" type="ORF">H8696_03450</name>
</gene>
<protein>
    <submittedName>
        <fullName evidence="3">Polysaccharide deacetylase family protein</fullName>
    </submittedName>
</protein>
<dbReference type="PROSITE" id="PS51677">
    <property type="entry name" value="NODB"/>
    <property type="match status" value="1"/>
</dbReference>
<sequence length="309" mass="33697">MSGLKRSCLVLWMAALVILGGPMGEPMRAAEADKVRWIALKDAGAPESPALPAAASELEAPASPDTAAEQPAAPEVSPAVSMEDLDTAKEGWGQGLELDDKNRPVKALDYQERYGELGGLFIGAGKSVYLTFDEGYENGYTASILDTLKKKGVRATFFVTHDYVKRNPELVRRIIDEGHILGNHSWSHPSMPEISEAEAALEITKLHDEVLEGFGVSMSLFRPPMGEFSQKTLALAQSLGYRSAFWSYAYRDWDPENQMGREAAYGKVTGAIHPGAIFLLHAVSKDNAELLGDFIDEVRSRGCEVLPLE</sequence>
<reference evidence="3" key="1">
    <citation type="submission" date="2020-08" db="EMBL/GenBank/DDBJ databases">
        <title>Genome public.</title>
        <authorList>
            <person name="Liu C."/>
            <person name="Sun Q."/>
        </authorList>
    </citation>
    <scope>NUCLEOTIDE SEQUENCE</scope>
    <source>
        <strain evidence="3">NSJ-53</strain>
    </source>
</reference>
<evidence type="ECO:0000256" key="1">
    <source>
        <dbReference type="SAM" id="MobiDB-lite"/>
    </source>
</evidence>